<proteinExistence type="inferred from homology"/>
<dbReference type="GO" id="GO:0004316">
    <property type="term" value="F:3-oxoacyl-[acyl-carrier-protein] reductase (NADPH) activity"/>
    <property type="evidence" value="ECO:0007669"/>
    <property type="project" value="UniProtKB-EC"/>
</dbReference>
<dbReference type="InterPro" id="IPR002347">
    <property type="entry name" value="SDR_fam"/>
</dbReference>
<evidence type="ECO:0000256" key="3">
    <source>
        <dbReference type="ARBA" id="ARBA00017650"/>
    </source>
</evidence>
<keyword evidence="4" id="KW-0521">NADP</keyword>
<reference evidence="9" key="1">
    <citation type="submission" date="2020-02" db="EMBL/GenBank/DDBJ databases">
        <authorList>
            <person name="Meier V. D."/>
        </authorList>
    </citation>
    <scope>NUCLEOTIDE SEQUENCE</scope>
    <source>
        <strain evidence="9">AVDCRST_MAG88</strain>
    </source>
</reference>
<sequence length="275" mass="29496">MWSTATGRAMGPWQVTPRTEGFGGGVMAALEGQVAVVTGSSRGIGAAIVRELASHGAHVVINYVNNAGPAETLARDVQGNGAPGESITVQADMTVEEQARGLIEQVWDRFGRMDILINNAAITRDKTFRKLTSEDWRAVIETNLNSVFYCTHSAIPHLIEQGGGKVINVSSIVALSGNIGQTNYTAAKGGLISFTKSLALEMARYKILVNCVAPGFIDTDMLAPVPENIKEQIIGRIPLRRFGKPEEIAKAVRFLCVDGEYITGQTISVNGGMYM</sequence>
<evidence type="ECO:0000256" key="7">
    <source>
        <dbReference type="ARBA" id="ARBA00048508"/>
    </source>
</evidence>
<evidence type="ECO:0000256" key="4">
    <source>
        <dbReference type="ARBA" id="ARBA00022857"/>
    </source>
</evidence>
<name>A0A6J4VCL4_9BACT</name>
<protein>
    <recommendedName>
        <fullName evidence="3">3-oxoacyl-[acyl-carrier-protein] reductase FabG</fullName>
    </recommendedName>
    <alternativeName>
        <fullName evidence="6">Beta-ketoacyl-ACP reductase</fullName>
    </alternativeName>
</protein>
<dbReference type="Gene3D" id="3.40.50.720">
    <property type="entry name" value="NAD(P)-binding Rossmann-like Domain"/>
    <property type="match status" value="1"/>
</dbReference>
<evidence type="ECO:0000313" key="9">
    <source>
        <dbReference type="EMBL" id="CAA9572385.1"/>
    </source>
</evidence>
<dbReference type="SUPFAM" id="SSF51735">
    <property type="entry name" value="NAD(P)-binding Rossmann-fold domains"/>
    <property type="match status" value="1"/>
</dbReference>
<dbReference type="PRINTS" id="PR00080">
    <property type="entry name" value="SDRFAMILY"/>
</dbReference>
<dbReference type="InterPro" id="IPR050259">
    <property type="entry name" value="SDR"/>
</dbReference>
<evidence type="ECO:0000256" key="5">
    <source>
        <dbReference type="ARBA" id="ARBA00023002"/>
    </source>
</evidence>
<comment type="function">
    <text evidence="1">Catalyzes the NADPH-dependent reduction of beta-ketoacyl-ACP substrates to beta-hydroxyacyl-ACP products, the first reductive step in the elongation cycle of fatty acid biosynthesis.</text>
</comment>
<feature type="domain" description="Ketoreductase" evidence="8">
    <location>
        <begin position="33"/>
        <end position="219"/>
    </location>
</feature>
<dbReference type="GO" id="GO:0032787">
    <property type="term" value="P:monocarboxylic acid metabolic process"/>
    <property type="evidence" value="ECO:0007669"/>
    <property type="project" value="UniProtKB-ARBA"/>
</dbReference>
<evidence type="ECO:0000256" key="1">
    <source>
        <dbReference type="ARBA" id="ARBA00002607"/>
    </source>
</evidence>
<evidence type="ECO:0000259" key="8">
    <source>
        <dbReference type="SMART" id="SM00822"/>
    </source>
</evidence>
<dbReference type="InterPro" id="IPR057326">
    <property type="entry name" value="KR_dom"/>
</dbReference>
<dbReference type="PROSITE" id="PS00061">
    <property type="entry name" value="ADH_SHORT"/>
    <property type="match status" value="1"/>
</dbReference>
<comment type="similarity">
    <text evidence="2">Belongs to the short-chain dehydrogenases/reductases (SDR) family.</text>
</comment>
<dbReference type="SMART" id="SM00822">
    <property type="entry name" value="PKS_KR"/>
    <property type="match status" value="1"/>
</dbReference>
<dbReference type="PANTHER" id="PTHR42879:SF2">
    <property type="entry name" value="3-OXOACYL-[ACYL-CARRIER-PROTEIN] REDUCTASE FABG"/>
    <property type="match status" value="1"/>
</dbReference>
<dbReference type="PANTHER" id="PTHR42879">
    <property type="entry name" value="3-OXOACYL-(ACYL-CARRIER-PROTEIN) REDUCTASE"/>
    <property type="match status" value="1"/>
</dbReference>
<dbReference type="Pfam" id="PF13561">
    <property type="entry name" value="adh_short_C2"/>
    <property type="match status" value="1"/>
</dbReference>
<accession>A0A6J4VCL4</accession>
<dbReference type="InterPro" id="IPR020904">
    <property type="entry name" value="Sc_DH/Rdtase_CS"/>
</dbReference>
<dbReference type="AlphaFoldDB" id="A0A6J4VCL4"/>
<dbReference type="EMBL" id="CADCWM010000617">
    <property type="protein sequence ID" value="CAA9572385.1"/>
    <property type="molecule type" value="Genomic_DNA"/>
</dbReference>
<comment type="catalytic activity">
    <reaction evidence="7">
        <text>a (3R)-hydroxyacyl-[ACP] + NADP(+) = a 3-oxoacyl-[ACP] + NADPH + H(+)</text>
        <dbReference type="Rhea" id="RHEA:17397"/>
        <dbReference type="Rhea" id="RHEA-COMP:9916"/>
        <dbReference type="Rhea" id="RHEA-COMP:9945"/>
        <dbReference type="ChEBI" id="CHEBI:15378"/>
        <dbReference type="ChEBI" id="CHEBI:57783"/>
        <dbReference type="ChEBI" id="CHEBI:58349"/>
        <dbReference type="ChEBI" id="CHEBI:78776"/>
        <dbReference type="ChEBI" id="CHEBI:78827"/>
        <dbReference type="EC" id="1.1.1.100"/>
    </reaction>
</comment>
<keyword evidence="5 9" id="KW-0560">Oxidoreductase</keyword>
<gene>
    <name evidence="9" type="ORF">AVDCRST_MAG88-2468</name>
</gene>
<evidence type="ECO:0000256" key="2">
    <source>
        <dbReference type="ARBA" id="ARBA00006484"/>
    </source>
</evidence>
<dbReference type="InterPro" id="IPR036291">
    <property type="entry name" value="NAD(P)-bd_dom_sf"/>
</dbReference>
<dbReference type="FunFam" id="3.40.50.720:FF:000115">
    <property type="entry name" value="3-oxoacyl-[acyl-carrier-protein] reductase FabG"/>
    <property type="match status" value="1"/>
</dbReference>
<organism evidence="9">
    <name type="scientific">uncultured Thermomicrobiales bacterium</name>
    <dbReference type="NCBI Taxonomy" id="1645740"/>
    <lineage>
        <taxon>Bacteria</taxon>
        <taxon>Pseudomonadati</taxon>
        <taxon>Thermomicrobiota</taxon>
        <taxon>Thermomicrobia</taxon>
        <taxon>Thermomicrobiales</taxon>
        <taxon>environmental samples</taxon>
    </lineage>
</organism>
<evidence type="ECO:0000256" key="6">
    <source>
        <dbReference type="ARBA" id="ARBA00029899"/>
    </source>
</evidence>
<dbReference type="NCBIfam" id="NF005559">
    <property type="entry name" value="PRK07231.1"/>
    <property type="match status" value="1"/>
</dbReference>
<dbReference type="PRINTS" id="PR00081">
    <property type="entry name" value="GDHRDH"/>
</dbReference>
<dbReference type="NCBIfam" id="NF009466">
    <property type="entry name" value="PRK12826.1-2"/>
    <property type="match status" value="1"/>
</dbReference>
<dbReference type="CDD" id="cd05333">
    <property type="entry name" value="BKR_SDR_c"/>
    <property type="match status" value="1"/>
</dbReference>